<dbReference type="Pfam" id="PF23840">
    <property type="entry name" value="Phage_tail_terminator"/>
    <property type="match status" value="1"/>
</dbReference>
<dbReference type="InterPro" id="IPR056912">
    <property type="entry name" value="Phage_JBD30_tail_term-like"/>
</dbReference>
<protein>
    <recommendedName>
        <fullName evidence="3">Phage protein</fullName>
    </recommendedName>
</protein>
<sequence>MKLAPIIECLRENCPSFERRVFGAYAWFNIDDSVNPSMPCAFVLPAGVTAETATTSTKYRQPIDNHFSINICVSLTSDDALGKTGHDYLEDLKEEVFKAVLGLPLGYPEQTNRIVYFESQSVNTSACNRARLVETLDFAYGELLMGSVTAQQRIIDALPVLQSVRLKAKDFSTADEDDKLVTAELLTK</sequence>
<gene>
    <name evidence="1" type="ORF">MAF45_10675</name>
</gene>
<comment type="caution">
    <text evidence="1">The sequence shown here is derived from an EMBL/GenBank/DDBJ whole genome shotgun (WGS) entry which is preliminary data.</text>
</comment>
<dbReference type="EMBL" id="JAKNCT010000015">
    <property type="protein sequence ID" value="MCG5031899.1"/>
    <property type="molecule type" value="Genomic_DNA"/>
</dbReference>
<organism evidence="1 2">
    <name type="scientific">Mesosutterella porci</name>
    <dbReference type="NCBI Taxonomy" id="2915351"/>
    <lineage>
        <taxon>Bacteria</taxon>
        <taxon>Pseudomonadati</taxon>
        <taxon>Pseudomonadota</taxon>
        <taxon>Betaproteobacteria</taxon>
        <taxon>Burkholderiales</taxon>
        <taxon>Sutterellaceae</taxon>
        <taxon>Mesosutterella</taxon>
    </lineage>
</organism>
<dbReference type="Proteomes" id="UP001297600">
    <property type="component" value="Unassembled WGS sequence"/>
</dbReference>
<proteinExistence type="predicted"/>
<keyword evidence="2" id="KW-1185">Reference proteome</keyword>
<evidence type="ECO:0000313" key="1">
    <source>
        <dbReference type="EMBL" id="MCG5031899.1"/>
    </source>
</evidence>
<dbReference type="RefSeq" id="WP_237980531.1">
    <property type="nucleotide sequence ID" value="NZ_JAKNCT010000015.1"/>
</dbReference>
<name>A0ABS9MTH7_9BURK</name>
<evidence type="ECO:0008006" key="3">
    <source>
        <dbReference type="Google" id="ProtNLM"/>
    </source>
</evidence>
<accession>A0ABS9MTH7</accession>
<reference evidence="1 2" key="1">
    <citation type="submission" date="2022-02" db="EMBL/GenBank/DDBJ databases">
        <title>Mesosutterella porci, a novel member of the family Sutterellaceae from pig feces.</title>
        <authorList>
            <person name="Wylensek D."/>
            <person name="Clavel T."/>
        </authorList>
    </citation>
    <scope>NUCLEOTIDE SEQUENCE [LARGE SCALE GENOMIC DNA]</scope>
    <source>
        <strain evidence="2">oilRF-744-wt-GAM-9</strain>
    </source>
</reference>
<evidence type="ECO:0000313" key="2">
    <source>
        <dbReference type="Proteomes" id="UP001297600"/>
    </source>
</evidence>